<proteinExistence type="predicted"/>
<feature type="compositionally biased region" description="Polar residues" evidence="1">
    <location>
        <begin position="76"/>
        <end position="94"/>
    </location>
</feature>
<sequence length="129" mass="14730">MFQDLPNAAMVIVEQNTPLNILTLGNFSTIYDLSISPAFGVFTGHVQDASTIEDAYDSVTLSKQENWLRQQNQYASFKWSNPKQNSPKTSNNKQILKDKKYRNEDLKELAKKFDKSPSNNSTQRNPTKK</sequence>
<accession>A0A397UJR6</accession>
<feature type="compositionally biased region" description="Basic and acidic residues" evidence="1">
    <location>
        <begin position="95"/>
        <end position="115"/>
    </location>
</feature>
<evidence type="ECO:0000313" key="3">
    <source>
        <dbReference type="Proteomes" id="UP000266673"/>
    </source>
</evidence>
<evidence type="ECO:0000256" key="1">
    <source>
        <dbReference type="SAM" id="MobiDB-lite"/>
    </source>
</evidence>
<protein>
    <submittedName>
        <fullName evidence="2">Uncharacterized protein</fullName>
    </submittedName>
</protein>
<gene>
    <name evidence="2" type="ORF">C2G38_2205862</name>
</gene>
<dbReference type="Proteomes" id="UP000266673">
    <property type="component" value="Unassembled WGS sequence"/>
</dbReference>
<evidence type="ECO:0000313" key="2">
    <source>
        <dbReference type="EMBL" id="RIB10532.1"/>
    </source>
</evidence>
<dbReference type="AlphaFoldDB" id="A0A397UJR6"/>
<reference evidence="2 3" key="1">
    <citation type="submission" date="2018-06" db="EMBL/GenBank/DDBJ databases">
        <title>Comparative genomics reveals the genomic features of Rhizophagus irregularis, R. cerebriforme, R. diaphanum and Gigaspora rosea, and their symbiotic lifestyle signature.</title>
        <authorList>
            <person name="Morin E."/>
            <person name="San Clemente H."/>
            <person name="Chen E.C.H."/>
            <person name="De La Providencia I."/>
            <person name="Hainaut M."/>
            <person name="Kuo A."/>
            <person name="Kohler A."/>
            <person name="Murat C."/>
            <person name="Tang N."/>
            <person name="Roy S."/>
            <person name="Loubradou J."/>
            <person name="Henrissat B."/>
            <person name="Grigoriev I.V."/>
            <person name="Corradi N."/>
            <person name="Roux C."/>
            <person name="Martin F.M."/>
        </authorList>
    </citation>
    <scope>NUCLEOTIDE SEQUENCE [LARGE SCALE GENOMIC DNA]</scope>
    <source>
        <strain evidence="2 3">DAOM 194757</strain>
    </source>
</reference>
<feature type="region of interest" description="Disordered" evidence="1">
    <location>
        <begin position="76"/>
        <end position="129"/>
    </location>
</feature>
<dbReference type="EMBL" id="QKWP01001239">
    <property type="protein sequence ID" value="RIB10532.1"/>
    <property type="molecule type" value="Genomic_DNA"/>
</dbReference>
<keyword evidence="3" id="KW-1185">Reference proteome</keyword>
<name>A0A397UJR6_9GLOM</name>
<comment type="caution">
    <text evidence="2">The sequence shown here is derived from an EMBL/GenBank/DDBJ whole genome shotgun (WGS) entry which is preliminary data.</text>
</comment>
<feature type="compositionally biased region" description="Polar residues" evidence="1">
    <location>
        <begin position="116"/>
        <end position="129"/>
    </location>
</feature>
<organism evidence="2 3">
    <name type="scientific">Gigaspora rosea</name>
    <dbReference type="NCBI Taxonomy" id="44941"/>
    <lineage>
        <taxon>Eukaryota</taxon>
        <taxon>Fungi</taxon>
        <taxon>Fungi incertae sedis</taxon>
        <taxon>Mucoromycota</taxon>
        <taxon>Glomeromycotina</taxon>
        <taxon>Glomeromycetes</taxon>
        <taxon>Diversisporales</taxon>
        <taxon>Gigasporaceae</taxon>
        <taxon>Gigaspora</taxon>
    </lineage>
</organism>